<sequence>MLLLVAVLLVVLLVADFASDVAEPDVVESVLSAAEVAFFTLGVPVLAVDDGALEADFAASTRLRLSSTDLRTLDSGNDLS</sequence>
<gene>
    <name evidence="1" type="ORF">GCM10011575_30950</name>
</gene>
<evidence type="ECO:0000313" key="1">
    <source>
        <dbReference type="EMBL" id="GGL70283.1"/>
    </source>
</evidence>
<evidence type="ECO:0000313" key="2">
    <source>
        <dbReference type="Proteomes" id="UP000613840"/>
    </source>
</evidence>
<organism evidence="1 2">
    <name type="scientific">Microlunatus endophyticus</name>
    <dbReference type="NCBI Taxonomy" id="1716077"/>
    <lineage>
        <taxon>Bacteria</taxon>
        <taxon>Bacillati</taxon>
        <taxon>Actinomycetota</taxon>
        <taxon>Actinomycetes</taxon>
        <taxon>Propionibacteriales</taxon>
        <taxon>Propionibacteriaceae</taxon>
        <taxon>Microlunatus</taxon>
    </lineage>
</organism>
<reference evidence="1" key="2">
    <citation type="submission" date="2020-09" db="EMBL/GenBank/DDBJ databases">
        <authorList>
            <person name="Sun Q."/>
            <person name="Zhou Y."/>
        </authorList>
    </citation>
    <scope>NUCLEOTIDE SEQUENCE</scope>
    <source>
        <strain evidence="1">CGMCC 4.7306</strain>
    </source>
</reference>
<accession>A0A917W567</accession>
<dbReference type="AlphaFoldDB" id="A0A917W567"/>
<name>A0A917W567_9ACTN</name>
<protein>
    <submittedName>
        <fullName evidence="1">Uncharacterized protein</fullName>
    </submittedName>
</protein>
<reference evidence="1" key="1">
    <citation type="journal article" date="2014" name="Int. J. Syst. Evol. Microbiol.">
        <title>Complete genome sequence of Corynebacterium casei LMG S-19264T (=DSM 44701T), isolated from a smear-ripened cheese.</title>
        <authorList>
            <consortium name="US DOE Joint Genome Institute (JGI-PGF)"/>
            <person name="Walter F."/>
            <person name="Albersmeier A."/>
            <person name="Kalinowski J."/>
            <person name="Ruckert C."/>
        </authorList>
    </citation>
    <scope>NUCLEOTIDE SEQUENCE</scope>
    <source>
        <strain evidence="1">CGMCC 4.7306</strain>
    </source>
</reference>
<comment type="caution">
    <text evidence="1">The sequence shown here is derived from an EMBL/GenBank/DDBJ whole genome shotgun (WGS) entry which is preliminary data.</text>
</comment>
<dbReference type="Proteomes" id="UP000613840">
    <property type="component" value="Unassembled WGS sequence"/>
</dbReference>
<proteinExistence type="predicted"/>
<dbReference type="EMBL" id="BMMZ01000007">
    <property type="protein sequence ID" value="GGL70283.1"/>
    <property type="molecule type" value="Genomic_DNA"/>
</dbReference>
<keyword evidence="2" id="KW-1185">Reference proteome</keyword>